<name>A0A0N4Z8Z8_PARTI</name>
<protein>
    <submittedName>
        <fullName evidence="3">C2H2-type domain-containing protein</fullName>
    </submittedName>
</protein>
<dbReference type="AlphaFoldDB" id="A0A0N4Z8Z8"/>
<evidence type="ECO:0000256" key="1">
    <source>
        <dbReference type="SAM" id="MobiDB-lite"/>
    </source>
</evidence>
<keyword evidence="2" id="KW-1185">Reference proteome</keyword>
<reference evidence="3" key="1">
    <citation type="submission" date="2017-02" db="UniProtKB">
        <authorList>
            <consortium name="WormBaseParasite"/>
        </authorList>
    </citation>
    <scope>IDENTIFICATION</scope>
</reference>
<sequence>MNGKIPKKDTFQCPHCNKKIKVEDIMDHVMNMFGFYTFKCLKCPFATNNCLLVKYHEKDTNHKCQTIVGINKSLNKAIKSTVAIFLEDSQSENDQLYGKIEVDDVLPSLRTDSKDYNVKQSNKPGEAHDVSDQGMDVRIFNVKSDELLSNPSDSESANKQNAINNVLCETRKRKGYSTILSSLESDLDISYKKNEYTPQNKKQCSQKINTIVPVDSQRLEKFNSSASIISLDSSSSSETYATCEEFLQNETKGYFSETEMELEYYKNYGFKDEYRNFISETMLKNNMVGHDDFQVEALAKLLLYNIYSTKKRENFENVTQVNNMGENFRRAKIAAKNIINKENLNDRVRVEIQECEEYSWLDKFCLSFSNTLSSH</sequence>
<dbReference type="Proteomes" id="UP000038045">
    <property type="component" value="Unplaced"/>
</dbReference>
<dbReference type="WBParaSite" id="PTRK_0000378900.1">
    <property type="protein sequence ID" value="PTRK_0000378900.1"/>
    <property type="gene ID" value="PTRK_0000378900"/>
</dbReference>
<evidence type="ECO:0000313" key="3">
    <source>
        <dbReference type="WBParaSite" id="PTRK_0000378900.1"/>
    </source>
</evidence>
<organism evidence="2 3">
    <name type="scientific">Parastrongyloides trichosuri</name>
    <name type="common">Possum-specific nematode worm</name>
    <dbReference type="NCBI Taxonomy" id="131310"/>
    <lineage>
        <taxon>Eukaryota</taxon>
        <taxon>Metazoa</taxon>
        <taxon>Ecdysozoa</taxon>
        <taxon>Nematoda</taxon>
        <taxon>Chromadorea</taxon>
        <taxon>Rhabditida</taxon>
        <taxon>Tylenchina</taxon>
        <taxon>Panagrolaimomorpha</taxon>
        <taxon>Strongyloidoidea</taxon>
        <taxon>Strongyloididae</taxon>
        <taxon>Parastrongyloides</taxon>
    </lineage>
</organism>
<accession>A0A0N4Z8Z8</accession>
<proteinExistence type="predicted"/>
<evidence type="ECO:0000313" key="2">
    <source>
        <dbReference type="Proteomes" id="UP000038045"/>
    </source>
</evidence>
<feature type="region of interest" description="Disordered" evidence="1">
    <location>
        <begin position="115"/>
        <end position="134"/>
    </location>
</feature>